<dbReference type="OrthoDB" id="264350at2759"/>
<dbReference type="EMBL" id="NBCO01000017">
    <property type="protein sequence ID" value="ORC88442.1"/>
    <property type="molecule type" value="Genomic_DNA"/>
</dbReference>
<comment type="caution">
    <text evidence="2">The sequence shown here is derived from an EMBL/GenBank/DDBJ whole genome shotgun (WGS) entry which is preliminary data.</text>
</comment>
<reference evidence="2 3" key="1">
    <citation type="submission" date="2017-03" db="EMBL/GenBank/DDBJ databases">
        <title>An alternative strategy for trypanosome survival in the mammalian bloodstream revealed through genome and transcriptome analysis of the ubiquitous bovine parasite Trypanosoma (Megatrypanum) theileri.</title>
        <authorList>
            <person name="Kelly S."/>
            <person name="Ivens A."/>
            <person name="Mott A."/>
            <person name="O'Neill E."/>
            <person name="Emms D."/>
            <person name="Macleod O."/>
            <person name="Voorheis P."/>
            <person name="Matthews J."/>
            <person name="Matthews K."/>
            <person name="Carrington M."/>
        </authorList>
    </citation>
    <scope>NUCLEOTIDE SEQUENCE [LARGE SCALE GENOMIC DNA]</scope>
    <source>
        <strain evidence="2">Edinburgh</strain>
    </source>
</reference>
<organism evidence="2 3">
    <name type="scientific">Trypanosoma theileri</name>
    <dbReference type="NCBI Taxonomy" id="67003"/>
    <lineage>
        <taxon>Eukaryota</taxon>
        <taxon>Discoba</taxon>
        <taxon>Euglenozoa</taxon>
        <taxon>Kinetoplastea</taxon>
        <taxon>Metakinetoplastina</taxon>
        <taxon>Trypanosomatida</taxon>
        <taxon>Trypanosomatidae</taxon>
        <taxon>Trypanosoma</taxon>
    </lineage>
</organism>
<proteinExistence type="predicted"/>
<dbReference type="AlphaFoldDB" id="A0A1X0NUT7"/>
<dbReference type="GeneID" id="39986173"/>
<evidence type="ECO:0000313" key="2">
    <source>
        <dbReference type="EMBL" id="ORC88442.1"/>
    </source>
</evidence>
<evidence type="ECO:0000313" key="3">
    <source>
        <dbReference type="Proteomes" id="UP000192257"/>
    </source>
</evidence>
<feature type="compositionally biased region" description="Polar residues" evidence="1">
    <location>
        <begin position="152"/>
        <end position="164"/>
    </location>
</feature>
<evidence type="ECO:0000256" key="1">
    <source>
        <dbReference type="SAM" id="MobiDB-lite"/>
    </source>
</evidence>
<feature type="region of interest" description="Disordered" evidence="1">
    <location>
        <begin position="127"/>
        <end position="164"/>
    </location>
</feature>
<dbReference type="VEuPathDB" id="TriTrypDB:TM35_000173140"/>
<dbReference type="RefSeq" id="XP_028882508.1">
    <property type="nucleotide sequence ID" value="XM_029026393.1"/>
</dbReference>
<accession>A0A1X0NUT7</accession>
<keyword evidence="3" id="KW-1185">Reference proteome</keyword>
<dbReference type="Proteomes" id="UP000192257">
    <property type="component" value="Unassembled WGS sequence"/>
</dbReference>
<protein>
    <submittedName>
        <fullName evidence="2">Uncharacterized protein</fullName>
    </submittedName>
</protein>
<sequence length="381" mass="42529">MDEGEEVTLLAVALAGEETYWLCQPIAGKRLQPEWKNCTCHWLYLVDGDIHSVIPWYTEDMGALLEVDISETSKIERFAVIYDSVKARKIVVNTGGSSRTFFIITNEERDIVEAKYDDLLKRERSLSAATPTTDPVSVRSHNKPREERRQAKLSSASERNGDSQVGNNEVFSWKNLYIVEYGNRIFYVCSAPHGNKYGFKVERLIRKGFTIYLLFQDEAAGPCKLGDSQKVDRVTASSVLKADEGKVMMMTTEAHGEVVSRERESIECSVFEPLPKCAKKEITKVDSPPPRSLRAIGVNLWIDAEEKIGASVKLADMFPFSSDGGSSVRTTVFPDGTCVTYDLSTAAKYVGKKKVVSAPTDHDMMGLLENIQLAKEQFNAL</sequence>
<name>A0A1X0NUT7_9TRYP</name>
<gene>
    <name evidence="2" type="ORF">TM35_000173140</name>
</gene>